<gene>
    <name evidence="1" type="ORF">KUTeg_007139</name>
</gene>
<dbReference type="PANTHER" id="PTHR12459:SF15">
    <property type="entry name" value="TRANSMEMBRANE PROTEIN 135"/>
    <property type="match status" value="1"/>
</dbReference>
<evidence type="ECO:0000313" key="2">
    <source>
        <dbReference type="Proteomes" id="UP001217089"/>
    </source>
</evidence>
<accession>A0ABQ9FCE5</accession>
<evidence type="ECO:0000313" key="1">
    <source>
        <dbReference type="EMBL" id="KAJ8314989.1"/>
    </source>
</evidence>
<proteinExistence type="predicted"/>
<dbReference type="EMBL" id="JARBDR010000337">
    <property type="protein sequence ID" value="KAJ8314989.1"/>
    <property type="molecule type" value="Genomic_DNA"/>
</dbReference>
<protein>
    <submittedName>
        <fullName evidence="1">Uncharacterized protein</fullName>
    </submittedName>
</protein>
<dbReference type="PANTHER" id="PTHR12459">
    <property type="entry name" value="TRANSMEMBRANE PROTEIN 135-RELATED"/>
    <property type="match status" value="1"/>
</dbReference>
<organism evidence="1 2">
    <name type="scientific">Tegillarca granosa</name>
    <name type="common">Malaysian cockle</name>
    <name type="synonym">Anadara granosa</name>
    <dbReference type="NCBI Taxonomy" id="220873"/>
    <lineage>
        <taxon>Eukaryota</taxon>
        <taxon>Metazoa</taxon>
        <taxon>Spiralia</taxon>
        <taxon>Lophotrochozoa</taxon>
        <taxon>Mollusca</taxon>
        <taxon>Bivalvia</taxon>
        <taxon>Autobranchia</taxon>
        <taxon>Pteriomorphia</taxon>
        <taxon>Arcoida</taxon>
        <taxon>Arcoidea</taxon>
        <taxon>Arcidae</taxon>
        <taxon>Tegillarca</taxon>
    </lineage>
</organism>
<dbReference type="Proteomes" id="UP001217089">
    <property type="component" value="Unassembled WGS sequence"/>
</dbReference>
<sequence>MKKNSLSPSTISAFRFFVGKDELPRAVLDEEGPSLQRRKKSGILRHISENKIVKTVTEWIKQTPKHMLCYHNHSCLHYTLQGFVRMFCYGYVIQGGVKLLSSLSKILRQPSALIHALKHSDNFHLGAFLGCFVAIYRAVLEPHNLRPAYWKFLCKVTGNRFAVMNRKILEPFVPNAAKMFPDFWPEYDSRYTSITPADIGKTCCS</sequence>
<reference evidence="1 2" key="1">
    <citation type="submission" date="2022-12" db="EMBL/GenBank/DDBJ databases">
        <title>Chromosome-level genome of Tegillarca granosa.</title>
        <authorList>
            <person name="Kim J."/>
        </authorList>
    </citation>
    <scope>NUCLEOTIDE SEQUENCE [LARGE SCALE GENOMIC DNA]</scope>
    <source>
        <strain evidence="1">Teg-2019</strain>
        <tissue evidence="1">Adductor muscle</tissue>
    </source>
</reference>
<keyword evidence="2" id="KW-1185">Reference proteome</keyword>
<comment type="caution">
    <text evidence="1">The sequence shown here is derived from an EMBL/GenBank/DDBJ whole genome shotgun (WGS) entry which is preliminary data.</text>
</comment>
<name>A0ABQ9FCE5_TEGGR</name>
<dbReference type="InterPro" id="IPR026749">
    <property type="entry name" value="Tmem135"/>
</dbReference>